<dbReference type="InterPro" id="IPR058240">
    <property type="entry name" value="rSAM_sf"/>
</dbReference>
<keyword evidence="13" id="KW-1185">Reference proteome</keyword>
<dbReference type="SUPFAM" id="SSF102114">
    <property type="entry name" value="Radical SAM enzymes"/>
    <property type="match status" value="1"/>
</dbReference>
<evidence type="ECO:0000256" key="9">
    <source>
        <dbReference type="ARBA" id="ARBA00023231"/>
    </source>
</evidence>
<dbReference type="PROSITE" id="PS51918">
    <property type="entry name" value="RADICAL_SAM"/>
    <property type="match status" value="1"/>
</dbReference>
<dbReference type="SFLD" id="SFLDG01067">
    <property type="entry name" value="SPASM/twitch_domain_containing"/>
    <property type="match status" value="1"/>
</dbReference>
<evidence type="ECO:0000259" key="11">
    <source>
        <dbReference type="PROSITE" id="PS51918"/>
    </source>
</evidence>
<dbReference type="GO" id="GO:0046872">
    <property type="term" value="F:metal ion binding"/>
    <property type="evidence" value="ECO:0007669"/>
    <property type="project" value="UniProtKB-KW"/>
</dbReference>
<dbReference type="GO" id="GO:0051539">
    <property type="term" value="F:4 iron, 4 sulfur cluster binding"/>
    <property type="evidence" value="ECO:0007669"/>
    <property type="project" value="UniProtKB-KW"/>
</dbReference>
<evidence type="ECO:0000313" key="13">
    <source>
        <dbReference type="Proteomes" id="UP001063698"/>
    </source>
</evidence>
<organism evidence="12 13">
    <name type="scientific">Ignicoccus pacificus DSM 13166</name>
    <dbReference type="NCBI Taxonomy" id="940294"/>
    <lineage>
        <taxon>Archaea</taxon>
        <taxon>Thermoproteota</taxon>
        <taxon>Thermoprotei</taxon>
        <taxon>Desulfurococcales</taxon>
        <taxon>Desulfurococcaceae</taxon>
        <taxon>Ignicoccus</taxon>
    </lineage>
</organism>
<dbReference type="PANTHER" id="PTHR43787:SF13">
    <property type="entry name" value="FEMO COFACTOR BIOSYNTHESIS PROTEIN NIFB"/>
    <property type="match status" value="1"/>
</dbReference>
<dbReference type="InterPro" id="IPR007197">
    <property type="entry name" value="rSAM"/>
</dbReference>
<dbReference type="InterPro" id="IPR013785">
    <property type="entry name" value="Aldolase_TIM"/>
</dbReference>
<dbReference type="EMBL" id="CP006868">
    <property type="protein sequence ID" value="UXD21274.1"/>
    <property type="molecule type" value="Genomic_DNA"/>
</dbReference>
<evidence type="ECO:0000256" key="7">
    <source>
        <dbReference type="ARBA" id="ARBA00023004"/>
    </source>
</evidence>
<evidence type="ECO:0000256" key="1">
    <source>
        <dbReference type="ARBA" id="ARBA00001966"/>
    </source>
</evidence>
<dbReference type="KEGG" id="ipc:IPA_02070"/>
<keyword evidence="4" id="KW-0004">4Fe-4S</keyword>
<comment type="similarity">
    <text evidence="3">Belongs to the radical SAM superfamily. NifB family.</text>
</comment>
<evidence type="ECO:0000256" key="5">
    <source>
        <dbReference type="ARBA" id="ARBA00022691"/>
    </source>
</evidence>
<reference evidence="12" key="1">
    <citation type="submission" date="2013-11" db="EMBL/GenBank/DDBJ databases">
        <title>Comparative genomics of Ignicoccus.</title>
        <authorList>
            <person name="Podar M."/>
        </authorList>
    </citation>
    <scope>NUCLEOTIDE SEQUENCE</scope>
    <source>
        <strain evidence="12">DSM 13166</strain>
    </source>
</reference>
<keyword evidence="5" id="KW-0949">S-adenosyl-L-methionine</keyword>
<keyword evidence="10" id="KW-0456">Lyase</keyword>
<protein>
    <submittedName>
        <fullName evidence="12">Molybdenum cofactor biosynthesis protein MoaA</fullName>
    </submittedName>
</protein>
<dbReference type="Gene3D" id="3.20.20.70">
    <property type="entry name" value="Aldolase class I"/>
    <property type="match status" value="1"/>
</dbReference>
<dbReference type="Proteomes" id="UP001063698">
    <property type="component" value="Chromosome"/>
</dbReference>
<comment type="pathway">
    <text evidence="2">Cofactor biosynthesis; Fe-Mo cofactor biosynthesis.</text>
</comment>
<evidence type="ECO:0000313" key="12">
    <source>
        <dbReference type="EMBL" id="UXD21274.1"/>
    </source>
</evidence>
<comment type="cofactor">
    <cofactor evidence="1">
        <name>[4Fe-4S] cluster</name>
        <dbReference type="ChEBI" id="CHEBI:49883"/>
    </cofactor>
</comment>
<dbReference type="PANTHER" id="PTHR43787">
    <property type="entry name" value="FEMO COFACTOR BIOSYNTHESIS PROTEIN NIFB-RELATED"/>
    <property type="match status" value="1"/>
</dbReference>
<dbReference type="GO" id="GO:0016829">
    <property type="term" value="F:lyase activity"/>
    <property type="evidence" value="ECO:0007669"/>
    <property type="project" value="UniProtKB-KW"/>
</dbReference>
<dbReference type="Pfam" id="PF04055">
    <property type="entry name" value="Radical_SAM"/>
    <property type="match status" value="1"/>
</dbReference>
<evidence type="ECO:0000256" key="4">
    <source>
        <dbReference type="ARBA" id="ARBA00022485"/>
    </source>
</evidence>
<evidence type="ECO:0000256" key="8">
    <source>
        <dbReference type="ARBA" id="ARBA00023014"/>
    </source>
</evidence>
<keyword evidence="8" id="KW-0411">Iron-sulfur</keyword>
<dbReference type="AlphaFoldDB" id="A0A977K947"/>
<sequence length="243" mass="27693">MFDPISLGEKVAERVCSGIKRKYYRFRGGRFYGGCSTADVVGCNLRCVFCWSAGSRKLDIGDFYSPKDVANRLVRIAERAGYSYARISGGEPTLCKNHLLEVIKRVTQRNIIFILETNGILIGYDEELARDIAEMDKVYVRVSIKGPNEKWFSRLTGAEPRFFEYQLKALENLIAFGKDPSWLRAAVVMGYGSEEEYAELLERLASIHPSLANIEPEVLTLYPKIKRRLERADLLPKVYYEAP</sequence>
<keyword evidence="6" id="KW-0479">Metal-binding</keyword>
<evidence type="ECO:0000256" key="2">
    <source>
        <dbReference type="ARBA" id="ARBA00005155"/>
    </source>
</evidence>
<dbReference type="CDD" id="cd01335">
    <property type="entry name" value="Radical_SAM"/>
    <property type="match status" value="1"/>
</dbReference>
<evidence type="ECO:0000256" key="10">
    <source>
        <dbReference type="ARBA" id="ARBA00023239"/>
    </source>
</evidence>
<keyword evidence="9" id="KW-0535">Nitrogen fixation</keyword>
<evidence type="ECO:0000256" key="3">
    <source>
        <dbReference type="ARBA" id="ARBA00006804"/>
    </source>
</evidence>
<evidence type="ECO:0000256" key="6">
    <source>
        <dbReference type="ARBA" id="ARBA00022723"/>
    </source>
</evidence>
<keyword evidence="7" id="KW-0408">Iron</keyword>
<name>A0A977K947_9CREN</name>
<dbReference type="SFLD" id="SFLDS00029">
    <property type="entry name" value="Radical_SAM"/>
    <property type="match status" value="1"/>
</dbReference>
<gene>
    <name evidence="12" type="ORF">IPA_02070</name>
</gene>
<accession>A0A977K947</accession>
<feature type="domain" description="Radical SAM core" evidence="11">
    <location>
        <begin position="27"/>
        <end position="243"/>
    </location>
</feature>
<proteinExistence type="inferred from homology"/>